<sequence length="114" mass="12998">MTVEKPEAVGLFQLRTCLKVMEERNLEPNKTIVEDLQTIRGYLEFAQANFVHKNEETVEYKVRGGKRKGAGRPSLGTTKKVSITLPDEIWDALEIEKDDATLAGFLREIILNRH</sequence>
<protein>
    <submittedName>
        <fullName evidence="1">Uncharacterized protein</fullName>
    </submittedName>
</protein>
<proteinExistence type="predicted"/>
<name>A0A940WYH7_9BACI</name>
<organism evidence="1 2">
    <name type="scientific">Halalkalibacter suaedae</name>
    <dbReference type="NCBI Taxonomy" id="2822140"/>
    <lineage>
        <taxon>Bacteria</taxon>
        <taxon>Bacillati</taxon>
        <taxon>Bacillota</taxon>
        <taxon>Bacilli</taxon>
        <taxon>Bacillales</taxon>
        <taxon>Bacillaceae</taxon>
        <taxon>Halalkalibacter</taxon>
    </lineage>
</organism>
<dbReference type="AlphaFoldDB" id="A0A940WYH7"/>
<gene>
    <name evidence="1" type="ORF">J7W16_04485</name>
</gene>
<evidence type="ECO:0000313" key="2">
    <source>
        <dbReference type="Proteomes" id="UP000678228"/>
    </source>
</evidence>
<comment type="caution">
    <text evidence="1">The sequence shown here is derived from an EMBL/GenBank/DDBJ whole genome shotgun (WGS) entry which is preliminary data.</text>
</comment>
<keyword evidence="2" id="KW-1185">Reference proteome</keyword>
<reference evidence="1" key="1">
    <citation type="submission" date="2021-03" db="EMBL/GenBank/DDBJ databases">
        <title>Bacillus suaedae sp. nov., isolated from Suaeda aralocaspica.</title>
        <authorList>
            <person name="Lei R.F.R."/>
        </authorList>
    </citation>
    <scope>NUCLEOTIDE SEQUENCE</scope>
    <source>
        <strain evidence="1">YZJH907-2</strain>
    </source>
</reference>
<evidence type="ECO:0000313" key="1">
    <source>
        <dbReference type="EMBL" id="MBP3950379.1"/>
    </source>
</evidence>
<dbReference type="EMBL" id="JAGKSQ010000002">
    <property type="protein sequence ID" value="MBP3950379.1"/>
    <property type="molecule type" value="Genomic_DNA"/>
</dbReference>
<dbReference type="RefSeq" id="WP_210596672.1">
    <property type="nucleotide sequence ID" value="NZ_JAGKSQ010000002.1"/>
</dbReference>
<accession>A0A940WYH7</accession>
<dbReference type="Proteomes" id="UP000678228">
    <property type="component" value="Unassembled WGS sequence"/>
</dbReference>